<evidence type="ECO:0000313" key="2">
    <source>
        <dbReference type="Proteomes" id="UP000799437"/>
    </source>
</evidence>
<dbReference type="EMBL" id="ML996566">
    <property type="protein sequence ID" value="KAF2761782.1"/>
    <property type="molecule type" value="Genomic_DNA"/>
</dbReference>
<organism evidence="1 2">
    <name type="scientific">Pseudovirgaria hyperparasitica</name>
    <dbReference type="NCBI Taxonomy" id="470096"/>
    <lineage>
        <taxon>Eukaryota</taxon>
        <taxon>Fungi</taxon>
        <taxon>Dikarya</taxon>
        <taxon>Ascomycota</taxon>
        <taxon>Pezizomycotina</taxon>
        <taxon>Dothideomycetes</taxon>
        <taxon>Dothideomycetes incertae sedis</taxon>
        <taxon>Acrospermales</taxon>
        <taxon>Acrospermaceae</taxon>
        <taxon>Pseudovirgaria</taxon>
    </lineage>
</organism>
<gene>
    <name evidence="1" type="ORF">EJ05DRAFT_472747</name>
</gene>
<dbReference type="AlphaFoldDB" id="A0A6A6WG25"/>
<dbReference type="GeneID" id="54484298"/>
<accession>A0A6A6WG25</accession>
<protein>
    <submittedName>
        <fullName evidence="1">Uncharacterized protein</fullName>
    </submittedName>
</protein>
<name>A0A6A6WG25_9PEZI</name>
<dbReference type="RefSeq" id="XP_033604233.1">
    <property type="nucleotide sequence ID" value="XM_033743244.1"/>
</dbReference>
<dbReference type="Proteomes" id="UP000799437">
    <property type="component" value="Unassembled WGS sequence"/>
</dbReference>
<proteinExistence type="predicted"/>
<sequence length="57" mass="6654">MIYFHELDCTLSPQKINYFIHRQQEVAPYAHNHFLGAAGLSLLPYAIGWIHVHFDQT</sequence>
<keyword evidence="2" id="KW-1185">Reference proteome</keyword>
<reference evidence="1" key="1">
    <citation type="journal article" date="2020" name="Stud. Mycol.">
        <title>101 Dothideomycetes genomes: a test case for predicting lifestyles and emergence of pathogens.</title>
        <authorList>
            <person name="Haridas S."/>
            <person name="Albert R."/>
            <person name="Binder M."/>
            <person name="Bloem J."/>
            <person name="Labutti K."/>
            <person name="Salamov A."/>
            <person name="Andreopoulos B."/>
            <person name="Baker S."/>
            <person name="Barry K."/>
            <person name="Bills G."/>
            <person name="Bluhm B."/>
            <person name="Cannon C."/>
            <person name="Castanera R."/>
            <person name="Culley D."/>
            <person name="Daum C."/>
            <person name="Ezra D."/>
            <person name="Gonzalez J."/>
            <person name="Henrissat B."/>
            <person name="Kuo A."/>
            <person name="Liang C."/>
            <person name="Lipzen A."/>
            <person name="Lutzoni F."/>
            <person name="Magnuson J."/>
            <person name="Mondo S."/>
            <person name="Nolan M."/>
            <person name="Ohm R."/>
            <person name="Pangilinan J."/>
            <person name="Park H.-J."/>
            <person name="Ramirez L."/>
            <person name="Alfaro M."/>
            <person name="Sun H."/>
            <person name="Tritt A."/>
            <person name="Yoshinaga Y."/>
            <person name="Zwiers L.-H."/>
            <person name="Turgeon B."/>
            <person name="Goodwin S."/>
            <person name="Spatafora J."/>
            <person name="Crous P."/>
            <person name="Grigoriev I."/>
        </authorList>
    </citation>
    <scope>NUCLEOTIDE SEQUENCE</scope>
    <source>
        <strain evidence="1">CBS 121739</strain>
    </source>
</reference>
<evidence type="ECO:0000313" key="1">
    <source>
        <dbReference type="EMBL" id="KAF2761782.1"/>
    </source>
</evidence>